<accession>A0A822ZSL9</accession>
<comment type="caution">
    <text evidence="1">The sequence shown here is derived from an EMBL/GenBank/DDBJ whole genome shotgun (WGS) entry which is preliminary data.</text>
</comment>
<evidence type="ECO:0000313" key="1">
    <source>
        <dbReference type="EMBL" id="DAD45926.1"/>
    </source>
</evidence>
<sequence>MRSSNYEAAFQHLVYAHMHLGPGGLLIQYALTMYPVLGFFSAHVSTQLSQGPGNDSVHPTSSWGLMASPETITRRRRKQMVENLAISKCEIILQIL</sequence>
<proteinExistence type="predicted"/>
<name>A0A822ZSL9_NELNU</name>
<reference evidence="1 2" key="1">
    <citation type="journal article" date="2020" name="Mol. Biol. Evol.">
        <title>Distinct Expression and Methylation Patterns for Genes with Different Fates following a Single Whole-Genome Duplication in Flowering Plants.</title>
        <authorList>
            <person name="Shi T."/>
            <person name="Rahmani R.S."/>
            <person name="Gugger P.F."/>
            <person name="Wang M."/>
            <person name="Li H."/>
            <person name="Zhang Y."/>
            <person name="Li Z."/>
            <person name="Wang Q."/>
            <person name="Van de Peer Y."/>
            <person name="Marchal K."/>
            <person name="Chen J."/>
        </authorList>
    </citation>
    <scope>NUCLEOTIDE SEQUENCE [LARGE SCALE GENOMIC DNA]</scope>
    <source>
        <tissue evidence="1">Leaf</tissue>
    </source>
</reference>
<organism evidence="1 2">
    <name type="scientific">Nelumbo nucifera</name>
    <name type="common">Sacred lotus</name>
    <dbReference type="NCBI Taxonomy" id="4432"/>
    <lineage>
        <taxon>Eukaryota</taxon>
        <taxon>Viridiplantae</taxon>
        <taxon>Streptophyta</taxon>
        <taxon>Embryophyta</taxon>
        <taxon>Tracheophyta</taxon>
        <taxon>Spermatophyta</taxon>
        <taxon>Magnoliopsida</taxon>
        <taxon>Proteales</taxon>
        <taxon>Nelumbonaceae</taxon>
        <taxon>Nelumbo</taxon>
    </lineage>
</organism>
<gene>
    <name evidence="1" type="ORF">HUJ06_004156</name>
</gene>
<dbReference type="AlphaFoldDB" id="A0A822ZSL9"/>
<dbReference type="Proteomes" id="UP000607653">
    <property type="component" value="Unassembled WGS sequence"/>
</dbReference>
<dbReference type="EMBL" id="DUZY01000007">
    <property type="protein sequence ID" value="DAD45926.1"/>
    <property type="molecule type" value="Genomic_DNA"/>
</dbReference>
<keyword evidence="2" id="KW-1185">Reference proteome</keyword>
<protein>
    <submittedName>
        <fullName evidence="1">Uncharacterized protein</fullName>
    </submittedName>
</protein>
<evidence type="ECO:0000313" key="2">
    <source>
        <dbReference type="Proteomes" id="UP000607653"/>
    </source>
</evidence>